<dbReference type="GO" id="GO:0005923">
    <property type="term" value="C:bicellular tight junction"/>
    <property type="evidence" value="ECO:0007669"/>
    <property type="project" value="TreeGrafter"/>
</dbReference>
<sequence length="102" mass="11688">MEADRKQMEESVNNAVDQEQDLLLANRSLESRLEEAQRNLNRLALEHQDLSTSYQEELKQKEALKRAKNELEEEKRLLDRSIVKLTKEVSLAKGLGSKAPIG</sequence>
<dbReference type="GO" id="GO:0000226">
    <property type="term" value="P:microtubule cytoskeleton organization"/>
    <property type="evidence" value="ECO:0007669"/>
    <property type="project" value="TreeGrafter"/>
</dbReference>
<evidence type="ECO:0000256" key="1">
    <source>
        <dbReference type="SAM" id="Coils"/>
    </source>
</evidence>
<dbReference type="PANTHER" id="PTHR46349">
    <property type="entry name" value="CINGULIN-LIKE PROTEIN 1-RELATED"/>
    <property type="match status" value="1"/>
</dbReference>
<keyword evidence="1" id="KW-0175">Coiled coil</keyword>
<evidence type="ECO:0000313" key="2">
    <source>
        <dbReference type="EMBL" id="LAB43472.1"/>
    </source>
</evidence>
<dbReference type="EMBL" id="IACM01171636">
    <property type="protein sequence ID" value="LAB43472.1"/>
    <property type="molecule type" value="Transcribed_RNA"/>
</dbReference>
<accession>A0A2D4NCR0</accession>
<name>A0A2D4NCR0_9SAUR</name>
<dbReference type="AlphaFoldDB" id="A0A2D4NCR0"/>
<reference evidence="2" key="2">
    <citation type="submission" date="2017-11" db="EMBL/GenBank/DDBJ databases">
        <title>Coralsnake Venomics: Analyses of Venom Gland Transcriptomes and Proteomes of Six Brazilian Taxa.</title>
        <authorList>
            <person name="Aird S.D."/>
            <person name="Jorge da Silva N."/>
            <person name="Qiu L."/>
            <person name="Villar-Briones A."/>
            <person name="Aparecida-Saddi V."/>
            <person name="Campos-Telles M.P."/>
            <person name="Grau M."/>
            <person name="Mikheyev A.S."/>
        </authorList>
    </citation>
    <scope>NUCLEOTIDE SEQUENCE</scope>
    <source>
        <tissue evidence="2">Venom_gland</tissue>
    </source>
</reference>
<organism evidence="2">
    <name type="scientific">Micrurus spixii</name>
    <name type="common">Amazon coral snake</name>
    <dbReference type="NCBI Taxonomy" id="129469"/>
    <lineage>
        <taxon>Eukaryota</taxon>
        <taxon>Metazoa</taxon>
        <taxon>Chordata</taxon>
        <taxon>Craniata</taxon>
        <taxon>Vertebrata</taxon>
        <taxon>Euteleostomi</taxon>
        <taxon>Lepidosauria</taxon>
        <taxon>Squamata</taxon>
        <taxon>Bifurcata</taxon>
        <taxon>Unidentata</taxon>
        <taxon>Episquamata</taxon>
        <taxon>Toxicofera</taxon>
        <taxon>Serpentes</taxon>
        <taxon>Colubroidea</taxon>
        <taxon>Elapidae</taxon>
        <taxon>Elapinae</taxon>
        <taxon>Micrurus</taxon>
    </lineage>
</organism>
<protein>
    <submittedName>
        <fullName evidence="2">Uncharacterized protein</fullName>
    </submittedName>
</protein>
<reference evidence="2" key="1">
    <citation type="submission" date="2017-07" db="EMBL/GenBank/DDBJ databases">
        <authorList>
            <person name="Mikheyev A."/>
            <person name="Grau M."/>
        </authorList>
    </citation>
    <scope>NUCLEOTIDE SEQUENCE</scope>
    <source>
        <tissue evidence="2">Venom_gland</tissue>
    </source>
</reference>
<dbReference type="PANTHER" id="PTHR46349:SF4">
    <property type="entry name" value="CINGULIN"/>
    <property type="match status" value="1"/>
</dbReference>
<feature type="coiled-coil region" evidence="1">
    <location>
        <begin position="19"/>
        <end position="88"/>
    </location>
</feature>
<proteinExistence type="predicted"/>
<dbReference type="GO" id="GO:0008017">
    <property type="term" value="F:microtubule binding"/>
    <property type="evidence" value="ECO:0007669"/>
    <property type="project" value="TreeGrafter"/>
</dbReference>